<dbReference type="Proteomes" id="UP000198415">
    <property type="component" value="Unassembled WGS sequence"/>
</dbReference>
<keyword evidence="3" id="KW-1185">Reference proteome</keyword>
<gene>
    <name evidence="2" type="ORF">SAMN06264365_102689</name>
</gene>
<proteinExistence type="predicted"/>
<protein>
    <submittedName>
        <fullName evidence="2">Uncharacterized protein</fullName>
    </submittedName>
</protein>
<keyword evidence="1" id="KW-0472">Membrane</keyword>
<reference evidence="2 3" key="1">
    <citation type="submission" date="2017-06" db="EMBL/GenBank/DDBJ databases">
        <authorList>
            <person name="Kim H.J."/>
            <person name="Triplett B.A."/>
        </authorList>
    </citation>
    <scope>NUCLEOTIDE SEQUENCE [LARGE SCALE GENOMIC DNA]</scope>
    <source>
        <strain evidence="2 3">DSM 43151</strain>
    </source>
</reference>
<keyword evidence="1" id="KW-0812">Transmembrane</keyword>
<keyword evidence="1" id="KW-1133">Transmembrane helix</keyword>
<feature type="transmembrane region" description="Helical" evidence="1">
    <location>
        <begin position="56"/>
        <end position="78"/>
    </location>
</feature>
<dbReference type="EMBL" id="FZNR01000002">
    <property type="protein sequence ID" value="SNR47635.1"/>
    <property type="molecule type" value="Genomic_DNA"/>
</dbReference>
<evidence type="ECO:0000313" key="3">
    <source>
        <dbReference type="Proteomes" id="UP000198415"/>
    </source>
</evidence>
<organism evidence="2 3">
    <name type="scientific">Actinoplanes regularis</name>
    <dbReference type="NCBI Taxonomy" id="52697"/>
    <lineage>
        <taxon>Bacteria</taxon>
        <taxon>Bacillati</taxon>
        <taxon>Actinomycetota</taxon>
        <taxon>Actinomycetes</taxon>
        <taxon>Micromonosporales</taxon>
        <taxon>Micromonosporaceae</taxon>
        <taxon>Actinoplanes</taxon>
    </lineage>
</organism>
<accession>A0A238WM50</accession>
<sequence>MCILLYLGGGLTVFYSLAGSRVHGGPLANALPVFGQTLYGVFILVLAFCLQRAHRWAWWSVLVANVLSLMLGALSVGLGGLDNVGSAAIPVIYLILLTRPAVRGWFFEPRPSPPLPEPSDRPTTEP</sequence>
<feature type="transmembrane region" description="Helical" evidence="1">
    <location>
        <begin position="28"/>
        <end position="49"/>
    </location>
</feature>
<dbReference type="AlphaFoldDB" id="A0A238WM50"/>
<name>A0A238WM50_9ACTN</name>
<evidence type="ECO:0000313" key="2">
    <source>
        <dbReference type="EMBL" id="SNR47635.1"/>
    </source>
</evidence>
<evidence type="ECO:0000256" key="1">
    <source>
        <dbReference type="SAM" id="Phobius"/>
    </source>
</evidence>